<organism evidence="10 11">
    <name type="scientific">Asticcacaulis aquaticus</name>
    <dbReference type="NCBI Taxonomy" id="2984212"/>
    <lineage>
        <taxon>Bacteria</taxon>
        <taxon>Pseudomonadati</taxon>
        <taxon>Pseudomonadota</taxon>
        <taxon>Alphaproteobacteria</taxon>
        <taxon>Caulobacterales</taxon>
        <taxon>Caulobacteraceae</taxon>
        <taxon>Asticcacaulis</taxon>
    </lineage>
</organism>
<feature type="domain" description="O-GlcNAc transferase C-terminal" evidence="9">
    <location>
        <begin position="395"/>
        <end position="573"/>
    </location>
</feature>
<dbReference type="Proteomes" id="UP001214854">
    <property type="component" value="Unassembled WGS sequence"/>
</dbReference>
<dbReference type="Gene3D" id="3.40.50.2000">
    <property type="entry name" value="Glycogen Phosphorylase B"/>
    <property type="match status" value="1"/>
</dbReference>
<keyword evidence="6" id="KW-0677">Repeat</keyword>
<evidence type="ECO:0000256" key="6">
    <source>
        <dbReference type="ARBA" id="ARBA00022737"/>
    </source>
</evidence>
<accession>A0ABT5HYG9</accession>
<keyword evidence="7 8" id="KW-0802">TPR repeat</keyword>
<evidence type="ECO:0000256" key="2">
    <source>
        <dbReference type="ARBA" id="ARBA00005386"/>
    </source>
</evidence>
<comment type="pathway">
    <text evidence="1">Protein modification; protein glycosylation.</text>
</comment>
<dbReference type="InterPro" id="IPR011990">
    <property type="entry name" value="TPR-like_helical_dom_sf"/>
</dbReference>
<keyword evidence="5" id="KW-0808">Transferase</keyword>
<dbReference type="Pfam" id="PF13844">
    <property type="entry name" value="Glyco_transf_41"/>
    <property type="match status" value="2"/>
</dbReference>
<dbReference type="InterPro" id="IPR029489">
    <property type="entry name" value="OGT/SEC/SPY_C"/>
</dbReference>
<reference evidence="10 11" key="1">
    <citation type="submission" date="2023-01" db="EMBL/GenBank/DDBJ databases">
        <title>Novel species of the genus Asticcacaulis isolated from rivers.</title>
        <authorList>
            <person name="Lu H."/>
        </authorList>
    </citation>
    <scope>NUCLEOTIDE SEQUENCE [LARGE SCALE GENOMIC DNA]</scope>
    <source>
        <strain evidence="10 11">BYS171W</strain>
    </source>
</reference>
<dbReference type="InterPro" id="IPR019734">
    <property type="entry name" value="TPR_rpt"/>
</dbReference>
<dbReference type="PANTHER" id="PTHR44998:SF1">
    <property type="entry name" value="UDP-N-ACETYLGLUCOSAMINE--PEPTIDE N-ACETYLGLUCOSAMINYLTRANSFERASE 110 KDA SUBUNIT"/>
    <property type="match status" value="1"/>
</dbReference>
<evidence type="ECO:0000256" key="4">
    <source>
        <dbReference type="ARBA" id="ARBA00022676"/>
    </source>
</evidence>
<comment type="similarity">
    <text evidence="2">Belongs to the glycosyltransferase 41 family. O-GlcNAc transferase subfamily.</text>
</comment>
<evidence type="ECO:0000256" key="7">
    <source>
        <dbReference type="ARBA" id="ARBA00022803"/>
    </source>
</evidence>
<evidence type="ECO:0000313" key="11">
    <source>
        <dbReference type="Proteomes" id="UP001214854"/>
    </source>
</evidence>
<protein>
    <recommendedName>
        <fullName evidence="3">protein O-GlcNAc transferase</fullName>
        <ecNumber evidence="3">2.4.1.255</ecNumber>
    </recommendedName>
</protein>
<dbReference type="RefSeq" id="WP_272749633.1">
    <property type="nucleotide sequence ID" value="NZ_JAQQKX010000021.1"/>
</dbReference>
<sequence>MTVIDLIQAAEALRLRGDPGAAAALYEGFIADQPDEPLIYALQFNLGVLLTDAGALDRARDALEQAIDLNPDFLPAYINLGRVHERQGRSDLAVTLWHRMSERLSPVTGQAITHKVMALNQTARVLEAAHQDEACETALRQSLDLDPTQREAIQHLIAARQRQCAWPVIEPFERVDRARLLKGMSPLSANAYTDDPLLQLALNAHYSDTDVGLSEDGPITRHFAAHQGRSDGRLRIGYMSSDLREHAIGHLMYELPGLHDRQKVEVFAYYCGIPAANDPIHAHYRAAVDQFVDISQMDDATAARRIADDGIQILIDVNGYTRDGRTKLLALRPAPVIVNWLGFPGTLGSPYHHYIIADDWIIPPDSELFYSEAVMRLPCYQPNNRQRVVADHRPTRAEMGLPEDATVFCCFNGTHKITRFTFDRWLDILSRVPDSVLWLLSGSDSSHLRLKAHAQSRGIDPTRIVFAAKLPNPQHLARYPLADLFLDTTPYGAHTTCSDALWMGVPVLTLSGRSFAARVCGSLLRAAGLPELVTTEVADFVDLAVALGRDRARLDGFKARLVQTRDTCTLFDMPGLVRGLEALYVQMWQACRDGSLPRPDLNNLDILLDIVAPRDHEAHETQTIPDYEAHWQRLIAQRHARRPVPFDHRLWRAPQ</sequence>
<dbReference type="PROSITE" id="PS50005">
    <property type="entry name" value="TPR"/>
    <property type="match status" value="1"/>
</dbReference>
<dbReference type="SMART" id="SM00028">
    <property type="entry name" value="TPR"/>
    <property type="match status" value="3"/>
</dbReference>
<evidence type="ECO:0000256" key="5">
    <source>
        <dbReference type="ARBA" id="ARBA00022679"/>
    </source>
</evidence>
<dbReference type="SUPFAM" id="SSF48452">
    <property type="entry name" value="TPR-like"/>
    <property type="match status" value="2"/>
</dbReference>
<dbReference type="Gene3D" id="1.25.40.10">
    <property type="entry name" value="Tetratricopeptide repeat domain"/>
    <property type="match status" value="2"/>
</dbReference>
<gene>
    <name evidence="10" type="ORF">PQU92_17725</name>
</gene>
<name>A0ABT5HYG9_9CAUL</name>
<comment type="caution">
    <text evidence="10">The sequence shown here is derived from an EMBL/GenBank/DDBJ whole genome shotgun (WGS) entry which is preliminary data.</text>
</comment>
<dbReference type="Pfam" id="PF13432">
    <property type="entry name" value="TPR_16"/>
    <property type="match status" value="1"/>
</dbReference>
<dbReference type="Gene3D" id="3.40.50.11380">
    <property type="match status" value="1"/>
</dbReference>
<dbReference type="SUPFAM" id="SSF53756">
    <property type="entry name" value="UDP-Glycosyltransferase/glycogen phosphorylase"/>
    <property type="match status" value="1"/>
</dbReference>
<keyword evidence="11" id="KW-1185">Reference proteome</keyword>
<dbReference type="PANTHER" id="PTHR44998">
    <property type="match status" value="1"/>
</dbReference>
<evidence type="ECO:0000313" key="10">
    <source>
        <dbReference type="EMBL" id="MDC7685126.1"/>
    </source>
</evidence>
<evidence type="ECO:0000259" key="9">
    <source>
        <dbReference type="Pfam" id="PF13844"/>
    </source>
</evidence>
<evidence type="ECO:0000256" key="1">
    <source>
        <dbReference type="ARBA" id="ARBA00004922"/>
    </source>
</evidence>
<feature type="repeat" description="TPR" evidence="8">
    <location>
        <begin position="40"/>
        <end position="73"/>
    </location>
</feature>
<dbReference type="EC" id="2.4.1.255" evidence="3"/>
<dbReference type="EMBL" id="JAQQKX010000021">
    <property type="protein sequence ID" value="MDC7685126.1"/>
    <property type="molecule type" value="Genomic_DNA"/>
</dbReference>
<feature type="domain" description="O-GlcNAc transferase C-terminal" evidence="9">
    <location>
        <begin position="223"/>
        <end position="375"/>
    </location>
</feature>
<evidence type="ECO:0000256" key="8">
    <source>
        <dbReference type="PROSITE-ProRule" id="PRU00339"/>
    </source>
</evidence>
<evidence type="ECO:0000256" key="3">
    <source>
        <dbReference type="ARBA" id="ARBA00011970"/>
    </source>
</evidence>
<proteinExistence type="inferred from homology"/>
<keyword evidence="4" id="KW-0328">Glycosyltransferase</keyword>